<accession>A0A1I7NBA6</accession>
<dbReference type="GO" id="GO:0120147">
    <property type="term" value="F:formylglycine-generating oxidase activity"/>
    <property type="evidence" value="ECO:0007669"/>
    <property type="project" value="TreeGrafter"/>
</dbReference>
<dbReference type="AlphaFoldDB" id="A0A1I7NBA6"/>
<dbReference type="InterPro" id="IPR016187">
    <property type="entry name" value="CTDL_fold"/>
</dbReference>
<gene>
    <name evidence="3" type="ORF">SAMN05660895_1215</name>
</gene>
<dbReference type="PANTHER" id="PTHR23150:SF19">
    <property type="entry name" value="FORMYLGLYCINE-GENERATING ENZYME"/>
    <property type="match status" value="1"/>
</dbReference>
<keyword evidence="3" id="KW-0449">Lipoprotein</keyword>
<evidence type="ECO:0000313" key="3">
    <source>
        <dbReference type="EMBL" id="SFV31939.1"/>
    </source>
</evidence>
<evidence type="ECO:0000313" key="4">
    <source>
        <dbReference type="Proteomes" id="UP000199537"/>
    </source>
</evidence>
<dbReference type="STRING" id="1393122.SAMN05660895_1215"/>
<dbReference type="SUPFAM" id="SSF56436">
    <property type="entry name" value="C-type lectin-like"/>
    <property type="match status" value="1"/>
</dbReference>
<dbReference type="InterPro" id="IPR005532">
    <property type="entry name" value="SUMF_dom"/>
</dbReference>
<dbReference type="PANTHER" id="PTHR23150">
    <property type="entry name" value="SULFATASE MODIFYING FACTOR 1, 2"/>
    <property type="match status" value="1"/>
</dbReference>
<proteinExistence type="predicted"/>
<dbReference type="PROSITE" id="PS51257">
    <property type="entry name" value="PROKAR_LIPOPROTEIN"/>
    <property type="match status" value="1"/>
</dbReference>
<evidence type="ECO:0000259" key="2">
    <source>
        <dbReference type="Pfam" id="PF03781"/>
    </source>
</evidence>
<evidence type="ECO:0000256" key="1">
    <source>
        <dbReference type="SAM" id="SignalP"/>
    </source>
</evidence>
<feature type="signal peptide" evidence="1">
    <location>
        <begin position="1"/>
        <end position="25"/>
    </location>
</feature>
<reference evidence="4" key="1">
    <citation type="submission" date="2016-10" db="EMBL/GenBank/DDBJ databases">
        <authorList>
            <person name="Varghese N."/>
            <person name="Submissions S."/>
        </authorList>
    </citation>
    <scope>NUCLEOTIDE SEQUENCE [LARGE SCALE GENOMIC DNA]</scope>
    <source>
        <strain evidence="4">DSM 14807</strain>
    </source>
</reference>
<dbReference type="OrthoDB" id="9768004at2"/>
<keyword evidence="1" id="KW-0732">Signal</keyword>
<keyword evidence="4" id="KW-1185">Reference proteome</keyword>
<dbReference type="EMBL" id="FPCJ01000001">
    <property type="protein sequence ID" value="SFV31939.1"/>
    <property type="molecule type" value="Genomic_DNA"/>
</dbReference>
<dbReference type="RefSeq" id="WP_092458948.1">
    <property type="nucleotide sequence ID" value="NZ_FPCJ01000001.1"/>
</dbReference>
<sequence length="428" mass="49406">MNYQVFRLLGCIVAASLLVSCGRNAAKNAQGQLVGVQNRPHYKPPVPYGMVYVPSGFFHEGPSDQDINYAFSARNKAITIAGFYMDATEITNNEYRQFVYWVRDSIAHTLLGQVKKDKDGNSYIDWKAKINYNDPATQQKLAAMYYAPEDRIYGRKDIDVRKLIYHEETYDLKAAAMDKGKSPRSSFIVKQDVPIYPDTLCWIRDYSYSYNEPMAKMYFYHPAFDNYPVVGVNWNQATAFCVWRTNLWNSYREAHHQYIEGDFRLPTEAEWEYAARGGRVESPYPWGGPYLRNKKGCLLANFKPGRGDYAADGGLYPVRADAYWPNDYGLYNMAGNVSEWTSSAYFEDAYSFEMDFNPDIQYNAKPNDPPKMKRKVIRGGSWKDIGYYLQVSTRQYEYQDTSKCYIGFRCVISFLGRSMSDFSKGKLK</sequence>
<protein>
    <submittedName>
        <fullName evidence="3">Gliding motility-associated lipoprotein GldK/gliding motility-associated lipoprotein GldK,TIGR03529</fullName>
    </submittedName>
</protein>
<feature type="domain" description="Sulfatase-modifying factor enzyme-like" evidence="2">
    <location>
        <begin position="49"/>
        <end position="411"/>
    </location>
</feature>
<name>A0A1I7NBA6_9BACT</name>
<dbReference type="Proteomes" id="UP000199537">
    <property type="component" value="Unassembled WGS sequence"/>
</dbReference>
<organism evidence="3 4">
    <name type="scientific">Thermoflavifilum thermophilum</name>
    <dbReference type="NCBI Taxonomy" id="1393122"/>
    <lineage>
        <taxon>Bacteria</taxon>
        <taxon>Pseudomonadati</taxon>
        <taxon>Bacteroidota</taxon>
        <taxon>Chitinophagia</taxon>
        <taxon>Chitinophagales</taxon>
        <taxon>Chitinophagaceae</taxon>
        <taxon>Thermoflavifilum</taxon>
    </lineage>
</organism>
<feature type="chain" id="PRO_5011590647" evidence="1">
    <location>
        <begin position="26"/>
        <end position="428"/>
    </location>
</feature>
<dbReference type="Gene3D" id="3.90.1580.10">
    <property type="entry name" value="paralog of FGE (formylglycine-generating enzyme)"/>
    <property type="match status" value="1"/>
</dbReference>
<dbReference type="InterPro" id="IPR051043">
    <property type="entry name" value="Sulfatase_Mod_Factor_Kinase"/>
</dbReference>
<dbReference type="InterPro" id="IPR042095">
    <property type="entry name" value="SUMF_sf"/>
</dbReference>
<dbReference type="Pfam" id="PF03781">
    <property type="entry name" value="FGE-sulfatase"/>
    <property type="match status" value="1"/>
</dbReference>